<dbReference type="Proteomes" id="UP000054266">
    <property type="component" value="Unassembled WGS sequence"/>
</dbReference>
<dbReference type="SUPFAM" id="SSF52047">
    <property type="entry name" value="RNI-like"/>
    <property type="match status" value="1"/>
</dbReference>
<dbReference type="InterPro" id="IPR032675">
    <property type="entry name" value="LRR_dom_sf"/>
</dbReference>
<accession>A0A0D2E5M4</accession>
<organism evidence="2 3">
    <name type="scientific">Phialophora macrospora</name>
    <dbReference type="NCBI Taxonomy" id="1851006"/>
    <lineage>
        <taxon>Eukaryota</taxon>
        <taxon>Fungi</taxon>
        <taxon>Dikarya</taxon>
        <taxon>Ascomycota</taxon>
        <taxon>Pezizomycotina</taxon>
        <taxon>Eurotiomycetes</taxon>
        <taxon>Chaetothyriomycetidae</taxon>
        <taxon>Chaetothyriales</taxon>
        <taxon>Herpotrichiellaceae</taxon>
        <taxon>Phialophora</taxon>
    </lineage>
</organism>
<name>A0A0D2E5M4_9EURO</name>
<evidence type="ECO:0008006" key="4">
    <source>
        <dbReference type="Google" id="ProtNLM"/>
    </source>
</evidence>
<evidence type="ECO:0000313" key="3">
    <source>
        <dbReference type="Proteomes" id="UP000054266"/>
    </source>
</evidence>
<sequence length="515" mass="58657">MAAAKEGQVRLLFDFPDEILLEIIGYLSQEIKYDVYRLAQIHYDLAPFRATCKRALALCEPAWCQFISIDWVSSCQTANSFLDAQPKREDLVESLQLHATRAYDALKVDGILEMTGFLSRFPNLKYLEIDAGFWSFTSPRRAFAMWRGALAYQLESTRFNELKECCLTLSSNKMPIPFPFQVATFLAAAPKLAFLTIDGADLRTTSPIPFPARLLSLKELSLRRCELDQTTISAILSVPAALEYFSLEVQAVPDEKGTGQAEAAFIKHVLAALAASQPQLRSLSLKLRDGRCLESEKFRDTFDFSLLENLKHLRLWTMAHGSRKRAGNVHYTAWCPVNVFYRLPSGLERLQLGPFQGPVAIDELATALLEPPYRHIPQSLRLEFVVAEEHMRPLKFWQAAIDDKRVKGMEKFMALLSPASMAYNQIQLFLGDIMEEEIGSTFFIFCGTTLYARTNVDRPEEFTMTNSYRSLTWLESSDFWNDQPQPGTDEPPPARSLSARHYRRSDRWLESLDEV</sequence>
<dbReference type="HOGENOM" id="CLU_594521_0_0_1"/>
<reference evidence="2 3" key="1">
    <citation type="submission" date="2015-01" db="EMBL/GenBank/DDBJ databases">
        <title>The Genome Sequence of Capronia semiimmersa CBS27337.</title>
        <authorList>
            <consortium name="The Broad Institute Genomics Platform"/>
            <person name="Cuomo C."/>
            <person name="de Hoog S."/>
            <person name="Gorbushina A."/>
            <person name="Stielow B."/>
            <person name="Teixiera M."/>
            <person name="Abouelleil A."/>
            <person name="Chapman S.B."/>
            <person name="Priest M."/>
            <person name="Young S.K."/>
            <person name="Wortman J."/>
            <person name="Nusbaum C."/>
            <person name="Birren B."/>
        </authorList>
    </citation>
    <scope>NUCLEOTIDE SEQUENCE [LARGE SCALE GENOMIC DNA]</scope>
    <source>
        <strain evidence="2 3">CBS 27337</strain>
    </source>
</reference>
<evidence type="ECO:0000256" key="1">
    <source>
        <dbReference type="SAM" id="MobiDB-lite"/>
    </source>
</evidence>
<protein>
    <recommendedName>
        <fullName evidence="4">F-box domain-containing protein</fullName>
    </recommendedName>
</protein>
<evidence type="ECO:0000313" key="2">
    <source>
        <dbReference type="EMBL" id="KIW69652.1"/>
    </source>
</evidence>
<proteinExistence type="predicted"/>
<keyword evidence="3" id="KW-1185">Reference proteome</keyword>
<dbReference type="Gene3D" id="3.80.10.10">
    <property type="entry name" value="Ribonuclease Inhibitor"/>
    <property type="match status" value="1"/>
</dbReference>
<dbReference type="AlphaFoldDB" id="A0A0D2E5M4"/>
<gene>
    <name evidence="2" type="ORF">PV04_05516</name>
</gene>
<feature type="region of interest" description="Disordered" evidence="1">
    <location>
        <begin position="479"/>
        <end position="499"/>
    </location>
</feature>
<dbReference type="EMBL" id="KN846958">
    <property type="protein sequence ID" value="KIW69652.1"/>
    <property type="molecule type" value="Genomic_DNA"/>
</dbReference>